<dbReference type="KEGG" id="sphk:SKP52_07910"/>
<sequence length="72" mass="8084">MRRIGRELAAVRRVVSHCLYFDPTDVRSARYNPLIEVLKGACEVRDVQNVADILVDPVHPFDLPQLLGSILG</sequence>
<dbReference type="STRING" id="1515612.SKP52_07910"/>
<evidence type="ECO:0000313" key="2">
    <source>
        <dbReference type="Proteomes" id="UP000030907"/>
    </source>
</evidence>
<accession>A0A0A7PEG5</accession>
<dbReference type="HOGENOM" id="CLU_2720258_0_0_5"/>
<name>A0A0A7PEG5_9SPHN</name>
<gene>
    <name evidence="1" type="ORF">SKP52_07910</name>
</gene>
<dbReference type="AlphaFoldDB" id="A0A0A7PEG5"/>
<keyword evidence="2" id="KW-1185">Reference proteome</keyword>
<evidence type="ECO:0000313" key="1">
    <source>
        <dbReference type="EMBL" id="AJA08501.1"/>
    </source>
</evidence>
<dbReference type="Proteomes" id="UP000030907">
    <property type="component" value="Chromosome"/>
</dbReference>
<protein>
    <submittedName>
        <fullName evidence="1">Uncharacterized protein</fullName>
    </submittedName>
</protein>
<reference evidence="1 2" key="1">
    <citation type="journal article" date="2015" name="Int. J. Syst. Evol. Microbiol.">
        <title>Description of Sphingopyxis fribergensis sp. nov. - a soil bacterium with the ability to degrade styrene and phenylacetic acid.</title>
        <authorList>
            <person name="Oelschlagel M."/>
            <person name="Ruckert C."/>
            <person name="Kalinowski J."/>
            <person name="Schmidt G."/>
            <person name="Schlomann M."/>
            <person name="Tischler D."/>
        </authorList>
    </citation>
    <scope>NUCLEOTIDE SEQUENCE [LARGE SCALE GENOMIC DNA]</scope>
    <source>
        <strain evidence="1 2">Kp5.2</strain>
    </source>
</reference>
<dbReference type="EMBL" id="CP009122">
    <property type="protein sequence ID" value="AJA08501.1"/>
    <property type="molecule type" value="Genomic_DNA"/>
</dbReference>
<organism evidence="1 2">
    <name type="scientific">Sphingopyxis fribergensis</name>
    <dbReference type="NCBI Taxonomy" id="1515612"/>
    <lineage>
        <taxon>Bacteria</taxon>
        <taxon>Pseudomonadati</taxon>
        <taxon>Pseudomonadota</taxon>
        <taxon>Alphaproteobacteria</taxon>
        <taxon>Sphingomonadales</taxon>
        <taxon>Sphingomonadaceae</taxon>
        <taxon>Sphingopyxis</taxon>
    </lineage>
</organism>
<proteinExistence type="predicted"/>